<accession>A0ABZ3IPG5</accession>
<comment type="subcellular location">
    <subcellularLocation>
        <location evidence="1">Cell membrane</location>
        <topology evidence="1">Multi-pass membrane protein</topology>
    </subcellularLocation>
</comment>
<evidence type="ECO:0000256" key="1">
    <source>
        <dbReference type="ARBA" id="ARBA00004651"/>
    </source>
</evidence>
<keyword evidence="4 7" id="KW-0812">Transmembrane</keyword>
<evidence type="ECO:0000256" key="6">
    <source>
        <dbReference type="ARBA" id="ARBA00023136"/>
    </source>
</evidence>
<feature type="transmembrane region" description="Helical" evidence="7">
    <location>
        <begin position="64"/>
        <end position="87"/>
    </location>
</feature>
<keyword evidence="5 7" id="KW-1133">Transmembrane helix</keyword>
<evidence type="ECO:0000256" key="7">
    <source>
        <dbReference type="SAM" id="Phobius"/>
    </source>
</evidence>
<dbReference type="Pfam" id="PF07681">
    <property type="entry name" value="DoxX"/>
    <property type="match status" value="1"/>
</dbReference>
<keyword evidence="6 7" id="KW-0472">Membrane</keyword>
<evidence type="ECO:0000313" key="9">
    <source>
        <dbReference type="Proteomes" id="UP000216752"/>
    </source>
</evidence>
<keyword evidence="9" id="KW-1185">Reference proteome</keyword>
<organism evidence="8 9">
    <name type="scientific">Sporomusa silvacetica DSM 10669</name>
    <dbReference type="NCBI Taxonomy" id="1123289"/>
    <lineage>
        <taxon>Bacteria</taxon>
        <taxon>Bacillati</taxon>
        <taxon>Bacillota</taxon>
        <taxon>Negativicutes</taxon>
        <taxon>Selenomonadales</taxon>
        <taxon>Sporomusaceae</taxon>
        <taxon>Sporomusa</taxon>
    </lineage>
</organism>
<dbReference type="Proteomes" id="UP000216752">
    <property type="component" value="Chromosome"/>
</dbReference>
<sequence>MLKQLLRFFAQALSRYQDSALLLFRLGLGGMFMWHGWPKIIGGTEKWAGLGKSMGTFGIDFAPVLWGFMSSFAEFGGGLLFAIGLFYRPACLLLVSNMMVAFTSQMINGTGLQKASQSLEDGISFFGAAFIGPGKYSLDYYMRIEKPAEKRPQSPF</sequence>
<dbReference type="EMBL" id="CP155573">
    <property type="protein sequence ID" value="XFO67566.1"/>
    <property type="molecule type" value="Genomic_DNA"/>
</dbReference>
<comment type="similarity">
    <text evidence="2">Belongs to the DoxX family.</text>
</comment>
<evidence type="ECO:0000256" key="3">
    <source>
        <dbReference type="ARBA" id="ARBA00022475"/>
    </source>
</evidence>
<reference evidence="8" key="1">
    <citation type="submission" date="2024-05" db="EMBL/GenBank/DDBJ databases">
        <title>Isolation and characterization of Sporomusa carbonis sp. nov., a carboxydotrophic hydrogenogen in the genus of Sporomusa isolated from a charcoal burning pile.</title>
        <authorList>
            <person name="Boeer T."/>
            <person name="Rosenbaum F."/>
            <person name="Eysell L."/>
            <person name="Mueller V."/>
            <person name="Daniel R."/>
            <person name="Poehlein A."/>
        </authorList>
    </citation>
    <scope>NUCLEOTIDE SEQUENCE [LARGE SCALE GENOMIC DNA]</scope>
    <source>
        <strain evidence="8">DSM 10669</strain>
    </source>
</reference>
<evidence type="ECO:0000313" key="8">
    <source>
        <dbReference type="EMBL" id="XFO67566.1"/>
    </source>
</evidence>
<evidence type="ECO:0000256" key="4">
    <source>
        <dbReference type="ARBA" id="ARBA00022692"/>
    </source>
</evidence>
<name>A0ABZ3IPG5_9FIRM</name>
<dbReference type="PANTHER" id="PTHR33452">
    <property type="entry name" value="OXIDOREDUCTASE CATD-RELATED"/>
    <property type="match status" value="1"/>
</dbReference>
<dbReference type="InterPro" id="IPR051907">
    <property type="entry name" value="DoxX-like_oxidoreductase"/>
</dbReference>
<dbReference type="PANTHER" id="PTHR33452:SF1">
    <property type="entry name" value="INNER MEMBRANE PROTEIN YPHA-RELATED"/>
    <property type="match status" value="1"/>
</dbReference>
<evidence type="ECO:0000256" key="2">
    <source>
        <dbReference type="ARBA" id="ARBA00006679"/>
    </source>
</evidence>
<dbReference type="InterPro" id="IPR032808">
    <property type="entry name" value="DoxX"/>
</dbReference>
<keyword evidence="3" id="KW-1003">Cell membrane</keyword>
<gene>
    <name evidence="8" type="ORF">SPSIL_037850</name>
</gene>
<protein>
    <recommendedName>
        <fullName evidence="10">DoxX</fullName>
    </recommendedName>
</protein>
<proteinExistence type="inferred from homology"/>
<feature type="transmembrane region" description="Helical" evidence="7">
    <location>
        <begin position="20"/>
        <end position="37"/>
    </location>
</feature>
<evidence type="ECO:0008006" key="10">
    <source>
        <dbReference type="Google" id="ProtNLM"/>
    </source>
</evidence>
<evidence type="ECO:0000256" key="5">
    <source>
        <dbReference type="ARBA" id="ARBA00022989"/>
    </source>
</evidence>